<keyword evidence="6 7" id="KW-0472">Membrane</keyword>
<organism evidence="10 11">
    <name type="scientific">Populus alba x Populus x berolinensis</name>
    <dbReference type="NCBI Taxonomy" id="444605"/>
    <lineage>
        <taxon>Eukaryota</taxon>
        <taxon>Viridiplantae</taxon>
        <taxon>Streptophyta</taxon>
        <taxon>Embryophyta</taxon>
        <taxon>Tracheophyta</taxon>
        <taxon>Spermatophyta</taxon>
        <taxon>Magnoliopsida</taxon>
        <taxon>eudicotyledons</taxon>
        <taxon>Gunneridae</taxon>
        <taxon>Pentapetalae</taxon>
        <taxon>rosids</taxon>
        <taxon>fabids</taxon>
        <taxon>Malpighiales</taxon>
        <taxon>Salicaceae</taxon>
        <taxon>Saliceae</taxon>
        <taxon>Populus</taxon>
    </lineage>
</organism>
<evidence type="ECO:0000256" key="8">
    <source>
        <dbReference type="SAM" id="SignalP"/>
    </source>
</evidence>
<dbReference type="GO" id="GO:0015144">
    <property type="term" value="F:carbohydrate transmembrane transporter activity"/>
    <property type="evidence" value="ECO:0007669"/>
    <property type="project" value="InterPro"/>
</dbReference>
<feature type="transmembrane region" description="Helical" evidence="7">
    <location>
        <begin position="88"/>
        <end position="107"/>
    </location>
</feature>
<feature type="transmembrane region" description="Helical" evidence="7">
    <location>
        <begin position="127"/>
        <end position="145"/>
    </location>
</feature>
<dbReference type="PROSITE" id="PS00216">
    <property type="entry name" value="SUGAR_TRANSPORT_1"/>
    <property type="match status" value="1"/>
</dbReference>
<keyword evidence="3" id="KW-0813">Transport</keyword>
<dbReference type="InterPro" id="IPR005829">
    <property type="entry name" value="Sugar_transporter_CS"/>
</dbReference>
<dbReference type="AlphaFoldDB" id="A0AAD6W830"/>
<comment type="caution">
    <text evidence="10">The sequence shown here is derived from an EMBL/GenBank/DDBJ whole genome shotgun (WGS) entry which is preliminary data.</text>
</comment>
<evidence type="ECO:0000256" key="4">
    <source>
        <dbReference type="ARBA" id="ARBA00022692"/>
    </source>
</evidence>
<evidence type="ECO:0000256" key="5">
    <source>
        <dbReference type="ARBA" id="ARBA00022989"/>
    </source>
</evidence>
<feature type="transmembrane region" description="Helical" evidence="7">
    <location>
        <begin position="157"/>
        <end position="183"/>
    </location>
</feature>
<dbReference type="Pfam" id="PF00083">
    <property type="entry name" value="Sugar_tr"/>
    <property type="match status" value="1"/>
</dbReference>
<comment type="similarity">
    <text evidence="2">Belongs to the major facilitator superfamily. Sugar transporter (TC 2.A.1.1) family.</text>
</comment>
<dbReference type="InterPro" id="IPR020846">
    <property type="entry name" value="MFS_dom"/>
</dbReference>
<gene>
    <name evidence="10" type="ORF">NC653_011607</name>
</gene>
<dbReference type="EMBL" id="JAQIZT010000004">
    <property type="protein sequence ID" value="KAJ7001224.1"/>
    <property type="molecule type" value="Genomic_DNA"/>
</dbReference>
<keyword evidence="5 7" id="KW-1133">Transmembrane helix</keyword>
<name>A0AAD6W830_9ROSI</name>
<evidence type="ECO:0000256" key="3">
    <source>
        <dbReference type="ARBA" id="ARBA00022448"/>
    </source>
</evidence>
<proteinExistence type="inferred from homology"/>
<dbReference type="Gene3D" id="1.20.1250.20">
    <property type="entry name" value="MFS general substrate transporter like domains"/>
    <property type="match status" value="1"/>
</dbReference>
<dbReference type="InterPro" id="IPR005828">
    <property type="entry name" value="MFS_sugar_transport-like"/>
</dbReference>
<dbReference type="GO" id="GO:0016020">
    <property type="term" value="C:membrane"/>
    <property type="evidence" value="ECO:0007669"/>
    <property type="project" value="UniProtKB-SubCell"/>
</dbReference>
<evidence type="ECO:0000259" key="9">
    <source>
        <dbReference type="PROSITE" id="PS50850"/>
    </source>
</evidence>
<dbReference type="SUPFAM" id="SSF103473">
    <property type="entry name" value="MFS general substrate transporter"/>
    <property type="match status" value="1"/>
</dbReference>
<keyword evidence="8" id="KW-0732">Signal</keyword>
<reference evidence="10 11" key="1">
    <citation type="journal article" date="2023" name="Mol. Ecol. Resour.">
        <title>Chromosome-level genome assembly of a triploid poplar Populus alba 'Berolinensis'.</title>
        <authorList>
            <person name="Chen S."/>
            <person name="Yu Y."/>
            <person name="Wang X."/>
            <person name="Wang S."/>
            <person name="Zhang T."/>
            <person name="Zhou Y."/>
            <person name="He R."/>
            <person name="Meng N."/>
            <person name="Wang Y."/>
            <person name="Liu W."/>
            <person name="Liu Z."/>
            <person name="Liu J."/>
            <person name="Guo Q."/>
            <person name="Huang H."/>
            <person name="Sederoff R.R."/>
            <person name="Wang G."/>
            <person name="Qu G."/>
            <person name="Chen S."/>
        </authorList>
    </citation>
    <scope>NUCLEOTIDE SEQUENCE [LARGE SCALE GENOMIC DNA]</scope>
    <source>
        <strain evidence="10">SC-2020</strain>
    </source>
</reference>
<comment type="subcellular location">
    <subcellularLocation>
        <location evidence="1">Membrane</location>
        <topology evidence="1">Multi-pass membrane protein</topology>
    </subcellularLocation>
</comment>
<dbReference type="PANTHER" id="PTHR23500">
    <property type="entry name" value="SOLUTE CARRIER FAMILY 2, FACILITATED GLUCOSE TRANSPORTER"/>
    <property type="match status" value="1"/>
</dbReference>
<keyword evidence="11" id="KW-1185">Reference proteome</keyword>
<dbReference type="InterPro" id="IPR036259">
    <property type="entry name" value="MFS_trans_sf"/>
</dbReference>
<accession>A0AAD6W830</accession>
<dbReference type="Proteomes" id="UP001164929">
    <property type="component" value="Chromosome 4"/>
</dbReference>
<feature type="domain" description="Major facilitator superfamily (MFS) profile" evidence="9">
    <location>
        <begin position="54"/>
        <end position="224"/>
    </location>
</feature>
<dbReference type="PROSITE" id="PS50850">
    <property type="entry name" value="MFS"/>
    <property type="match status" value="1"/>
</dbReference>
<sequence>MELFLQMLVMLQLMDMAYRSCLQVLNSERDVNPSQPTTEKTLADFDPVKKPKRNKFAFACAILASWLQSYLVMRTLILPSFLHYPNNFYILVIDIGVMRLLVGTLNWYSLVGSAAAGVTSDWIGRRYTIVVAGAIFFAGALLMGFSTNYAFLMVARFVAGIGVGFALMIAPVFINVGILLGYVSNYAFSKLPTNLGWRIMLGVGAIPSVFLALVVIGMPSLLVG</sequence>
<dbReference type="InterPro" id="IPR045262">
    <property type="entry name" value="STP/PLT_plant"/>
</dbReference>
<evidence type="ECO:0000256" key="6">
    <source>
        <dbReference type="ARBA" id="ARBA00023136"/>
    </source>
</evidence>
<feature type="transmembrane region" description="Helical" evidence="7">
    <location>
        <begin position="195"/>
        <end position="223"/>
    </location>
</feature>
<protein>
    <recommendedName>
        <fullName evidence="9">Major facilitator superfamily (MFS) profile domain-containing protein</fullName>
    </recommendedName>
</protein>
<evidence type="ECO:0000256" key="7">
    <source>
        <dbReference type="SAM" id="Phobius"/>
    </source>
</evidence>
<keyword evidence="4 7" id="KW-0812">Transmembrane</keyword>
<evidence type="ECO:0000313" key="10">
    <source>
        <dbReference type="EMBL" id="KAJ7001224.1"/>
    </source>
</evidence>
<feature type="transmembrane region" description="Helical" evidence="7">
    <location>
        <begin position="56"/>
        <end position="76"/>
    </location>
</feature>
<evidence type="ECO:0000256" key="1">
    <source>
        <dbReference type="ARBA" id="ARBA00004141"/>
    </source>
</evidence>
<feature type="chain" id="PRO_5042104854" description="Major facilitator superfamily (MFS) profile domain-containing protein" evidence="8">
    <location>
        <begin position="20"/>
        <end position="224"/>
    </location>
</feature>
<dbReference type="PANTHER" id="PTHR23500:SF424">
    <property type="entry name" value="POLYOL TRANSPORTER 5"/>
    <property type="match status" value="1"/>
</dbReference>
<evidence type="ECO:0000256" key="2">
    <source>
        <dbReference type="ARBA" id="ARBA00010992"/>
    </source>
</evidence>
<evidence type="ECO:0000313" key="11">
    <source>
        <dbReference type="Proteomes" id="UP001164929"/>
    </source>
</evidence>
<feature type="signal peptide" evidence="8">
    <location>
        <begin position="1"/>
        <end position="19"/>
    </location>
</feature>